<evidence type="ECO:0000259" key="7">
    <source>
        <dbReference type="PROSITE" id="PS50048"/>
    </source>
</evidence>
<dbReference type="Gene3D" id="4.10.240.10">
    <property type="entry name" value="Zn(2)-C6 fungal-type DNA-binding domain"/>
    <property type="match status" value="1"/>
</dbReference>
<reference evidence="8 9" key="1">
    <citation type="submission" date="2019-08" db="EMBL/GenBank/DDBJ databases">
        <title>The genome sequence of a newly discovered highly antifungal drug resistant Aspergillus species, Aspergillus tanneri NIH 1004.</title>
        <authorList>
            <person name="Mounaud S."/>
            <person name="Singh I."/>
            <person name="Joardar V."/>
            <person name="Pakala S."/>
            <person name="Pakala S."/>
            <person name="Venepally P."/>
            <person name="Chung J.K."/>
            <person name="Losada L."/>
            <person name="Nierman W.C."/>
        </authorList>
    </citation>
    <scope>NUCLEOTIDE SEQUENCE [LARGE SCALE GENOMIC DNA]</scope>
    <source>
        <strain evidence="8 9">NIH1004</strain>
    </source>
</reference>
<evidence type="ECO:0000256" key="3">
    <source>
        <dbReference type="ARBA" id="ARBA00023125"/>
    </source>
</evidence>
<evidence type="ECO:0000256" key="4">
    <source>
        <dbReference type="ARBA" id="ARBA00023163"/>
    </source>
</evidence>
<feature type="domain" description="Zn(2)-C6 fungal-type" evidence="7">
    <location>
        <begin position="34"/>
        <end position="62"/>
    </location>
</feature>
<dbReference type="PROSITE" id="PS50048">
    <property type="entry name" value="ZN2_CY6_FUNGAL_2"/>
    <property type="match status" value="1"/>
</dbReference>
<proteinExistence type="predicted"/>
<dbReference type="Proteomes" id="UP000324241">
    <property type="component" value="Unassembled WGS sequence"/>
</dbReference>
<comment type="subcellular location">
    <subcellularLocation>
        <location evidence="1">Nucleus</location>
    </subcellularLocation>
</comment>
<dbReference type="PANTHER" id="PTHR37534:SF7">
    <property type="entry name" value="TRANSCRIPTIONAL ACTIVATOR PROTEIN UGA3"/>
    <property type="match status" value="1"/>
</dbReference>
<dbReference type="RefSeq" id="XP_033426156.1">
    <property type="nucleotide sequence ID" value="XM_033570124.1"/>
</dbReference>
<dbReference type="EMBL" id="QUQM01000004">
    <property type="protein sequence ID" value="KAA8646795.1"/>
    <property type="molecule type" value="Genomic_DNA"/>
</dbReference>
<dbReference type="InterPro" id="IPR021858">
    <property type="entry name" value="Fun_TF"/>
</dbReference>
<organism evidence="8 9">
    <name type="scientific">Aspergillus tanneri</name>
    <dbReference type="NCBI Taxonomy" id="1220188"/>
    <lineage>
        <taxon>Eukaryota</taxon>
        <taxon>Fungi</taxon>
        <taxon>Dikarya</taxon>
        <taxon>Ascomycota</taxon>
        <taxon>Pezizomycotina</taxon>
        <taxon>Eurotiomycetes</taxon>
        <taxon>Eurotiomycetidae</taxon>
        <taxon>Eurotiales</taxon>
        <taxon>Aspergillaceae</taxon>
        <taxon>Aspergillus</taxon>
        <taxon>Aspergillus subgen. Circumdati</taxon>
    </lineage>
</organism>
<evidence type="ECO:0000256" key="5">
    <source>
        <dbReference type="ARBA" id="ARBA00023242"/>
    </source>
</evidence>
<dbReference type="GO" id="GO:0000976">
    <property type="term" value="F:transcription cis-regulatory region binding"/>
    <property type="evidence" value="ECO:0007669"/>
    <property type="project" value="TreeGrafter"/>
</dbReference>
<keyword evidence="2" id="KW-0805">Transcription regulation</keyword>
<dbReference type="InterPro" id="IPR036864">
    <property type="entry name" value="Zn2-C6_fun-type_DNA-bd_sf"/>
</dbReference>
<accession>A0A5M9MIF5</accession>
<dbReference type="GO" id="GO:0000981">
    <property type="term" value="F:DNA-binding transcription factor activity, RNA polymerase II-specific"/>
    <property type="evidence" value="ECO:0007669"/>
    <property type="project" value="InterPro"/>
</dbReference>
<dbReference type="Pfam" id="PF11951">
    <property type="entry name" value="Fungal_trans_2"/>
    <property type="match status" value="1"/>
</dbReference>
<dbReference type="InterPro" id="IPR001138">
    <property type="entry name" value="Zn2Cys6_DnaBD"/>
</dbReference>
<dbReference type="Pfam" id="PF00172">
    <property type="entry name" value="Zn_clus"/>
    <property type="match status" value="1"/>
</dbReference>
<comment type="caution">
    <text evidence="8">The sequence shown here is derived from an EMBL/GenBank/DDBJ whole genome shotgun (WGS) entry which is preliminary data.</text>
</comment>
<dbReference type="GO" id="GO:0008270">
    <property type="term" value="F:zinc ion binding"/>
    <property type="evidence" value="ECO:0007669"/>
    <property type="project" value="InterPro"/>
</dbReference>
<feature type="region of interest" description="Disordered" evidence="6">
    <location>
        <begin position="127"/>
        <end position="147"/>
    </location>
</feature>
<dbReference type="PANTHER" id="PTHR37534">
    <property type="entry name" value="TRANSCRIPTIONAL ACTIVATOR PROTEIN UGA3"/>
    <property type="match status" value="1"/>
</dbReference>
<keyword evidence="3" id="KW-0238">DNA-binding</keyword>
<protein>
    <recommendedName>
        <fullName evidence="7">Zn(2)-C6 fungal-type domain-containing protein</fullName>
    </recommendedName>
</protein>
<keyword evidence="4" id="KW-0804">Transcription</keyword>
<evidence type="ECO:0000313" key="9">
    <source>
        <dbReference type="Proteomes" id="UP000324241"/>
    </source>
</evidence>
<evidence type="ECO:0000256" key="2">
    <source>
        <dbReference type="ARBA" id="ARBA00023015"/>
    </source>
</evidence>
<dbReference type="GO" id="GO:0005634">
    <property type="term" value="C:nucleus"/>
    <property type="evidence" value="ECO:0007669"/>
    <property type="project" value="UniProtKB-SubCell"/>
</dbReference>
<dbReference type="VEuPathDB" id="FungiDB:EYZ11_009956"/>
<dbReference type="AlphaFoldDB" id="A0A5M9MIF5"/>
<evidence type="ECO:0000256" key="1">
    <source>
        <dbReference type="ARBA" id="ARBA00004123"/>
    </source>
</evidence>
<name>A0A5M9MIF5_9EURO</name>
<gene>
    <name evidence="8" type="ORF">ATNIH1004_005470</name>
</gene>
<dbReference type="GeneID" id="54328172"/>
<dbReference type="GO" id="GO:0045944">
    <property type="term" value="P:positive regulation of transcription by RNA polymerase II"/>
    <property type="evidence" value="ECO:0007669"/>
    <property type="project" value="TreeGrafter"/>
</dbReference>
<dbReference type="CDD" id="cd00067">
    <property type="entry name" value="GAL4"/>
    <property type="match status" value="1"/>
</dbReference>
<dbReference type="SUPFAM" id="SSF57701">
    <property type="entry name" value="Zn2/Cys6 DNA-binding domain"/>
    <property type="match status" value="1"/>
</dbReference>
<keyword evidence="5" id="KW-0539">Nucleus</keyword>
<evidence type="ECO:0000313" key="8">
    <source>
        <dbReference type="EMBL" id="KAA8646795.1"/>
    </source>
</evidence>
<evidence type="ECO:0000256" key="6">
    <source>
        <dbReference type="SAM" id="MobiDB-lite"/>
    </source>
</evidence>
<sequence>MVFIFNYSSFPCIIIIPAEYNDYAMPIRSKTFTGCWTCRARHVKCDEEKPRCRRCRRNNWSCQGYSVRLAWTSSAPRRRLRPPALMSSLSPAAVTAFLTELDDCEGLSEAHRGPFSVFSISGTSEARSVSPSQDVGHNRASTSPPERALSTLSQPFFVADEEAFSMPSPSPPEPMLNPTPLARREIELIHHWVVFLSGQMLLLDRPDNPCRTVFLPLALQGLSGPTEASTMPRAVFHAVCAASAFSLFHLRGEPRFQSMAIVHDQQALGHLRRTLRPGTRLDESTLVAVLACITAEAMSGRRGRWRTHVAGGLGLLEDSLRASRGLPSARAAPLLQSYLCLSSLCHVPLSAPLVALLDGPPALQHYMERSHGVTPSLVQFLAQIGLGHDGGTSAVSRTVAELDQLELQLYLQFPRSPSALDEAESRVVQHSLNAFYYATLIYFRRTLRHAPLADVQQLVALAVGDLEGADALTGDHGGCAYNWAGFVVAAECEQLDLQQRVHRLFNRKRRHGIKNIDGLWEIVQTLWQRRGHGDERCIGRR</sequence>
<dbReference type="SMART" id="SM00066">
    <property type="entry name" value="GAL4"/>
    <property type="match status" value="1"/>
</dbReference>
<dbReference type="OrthoDB" id="3477330at2759"/>
<dbReference type="PROSITE" id="PS00463">
    <property type="entry name" value="ZN2_CY6_FUNGAL_1"/>
    <property type="match status" value="1"/>
</dbReference>